<gene>
    <name evidence="5" type="ORF">OWR29_00610</name>
</gene>
<sequence length="329" mass="36258">MQDASCDEGDGSFSSSSLADIVNRYARYPRIRLTTPGHSSHHPPGLAVDYRRLGQVGVARSRVSDDMTVTTDSADVYALALVGSGGLRVDEGRRQWSLTPATAGLYRPPAAVRRNRIAAGTELMYLQIERRDLERHLEALIGQYVEGPVDFRPELPTHGEPTWLRLFRVYAGVFDGSDTALHRPIVGDPLREAMINAVLYAADHRYRGLLHRPAGPARPRHIRQVIEAIHAEPERAYTVALLARIGGTSVRSLQQGFRDHVGLAPTAYLRRVRLERAHSDLLSDGGDTVARVAHRWGFTHLGRFAAAYASVYGVAPSAARERRPAAARP</sequence>
<accession>A0ABT4AQF7</accession>
<comment type="caution">
    <text evidence="5">The sequence shown here is derived from an EMBL/GenBank/DDBJ whole genome shotgun (WGS) entry which is preliminary data.</text>
</comment>
<dbReference type="InterPro" id="IPR018060">
    <property type="entry name" value="HTH_AraC"/>
</dbReference>
<dbReference type="Proteomes" id="UP001151002">
    <property type="component" value="Unassembled WGS sequence"/>
</dbReference>
<evidence type="ECO:0000256" key="1">
    <source>
        <dbReference type="ARBA" id="ARBA00023015"/>
    </source>
</evidence>
<reference evidence="5" key="1">
    <citation type="submission" date="2022-11" db="EMBL/GenBank/DDBJ databases">
        <authorList>
            <person name="Somphong A."/>
            <person name="Phongsopitanun W."/>
        </authorList>
    </citation>
    <scope>NUCLEOTIDE SEQUENCE</scope>
    <source>
        <strain evidence="5">Pm04-4</strain>
    </source>
</reference>
<organism evidence="5 6">
    <name type="scientific">Paractinoplanes pyxinae</name>
    <dbReference type="NCBI Taxonomy" id="2997416"/>
    <lineage>
        <taxon>Bacteria</taxon>
        <taxon>Bacillati</taxon>
        <taxon>Actinomycetota</taxon>
        <taxon>Actinomycetes</taxon>
        <taxon>Micromonosporales</taxon>
        <taxon>Micromonosporaceae</taxon>
        <taxon>Paractinoplanes</taxon>
    </lineage>
</organism>
<name>A0ABT4AQF7_9ACTN</name>
<dbReference type="InterPro" id="IPR050204">
    <property type="entry name" value="AraC_XylS_family_regulators"/>
</dbReference>
<dbReference type="Gene3D" id="1.10.10.60">
    <property type="entry name" value="Homeodomain-like"/>
    <property type="match status" value="1"/>
</dbReference>
<dbReference type="Pfam" id="PF14525">
    <property type="entry name" value="AraC_binding_2"/>
    <property type="match status" value="1"/>
</dbReference>
<dbReference type="SMART" id="SM00342">
    <property type="entry name" value="HTH_ARAC"/>
    <property type="match status" value="1"/>
</dbReference>
<evidence type="ECO:0000259" key="4">
    <source>
        <dbReference type="PROSITE" id="PS01124"/>
    </source>
</evidence>
<dbReference type="Pfam" id="PF12833">
    <property type="entry name" value="HTH_18"/>
    <property type="match status" value="1"/>
</dbReference>
<evidence type="ECO:0000313" key="5">
    <source>
        <dbReference type="EMBL" id="MCY1136481.1"/>
    </source>
</evidence>
<dbReference type="PROSITE" id="PS01124">
    <property type="entry name" value="HTH_ARAC_FAMILY_2"/>
    <property type="match status" value="1"/>
</dbReference>
<keyword evidence="2" id="KW-0238">DNA-binding</keyword>
<proteinExistence type="predicted"/>
<keyword evidence="3" id="KW-0804">Transcription</keyword>
<keyword evidence="6" id="KW-1185">Reference proteome</keyword>
<dbReference type="PANTHER" id="PTHR46796">
    <property type="entry name" value="HTH-TYPE TRANSCRIPTIONAL ACTIVATOR RHAS-RELATED"/>
    <property type="match status" value="1"/>
</dbReference>
<evidence type="ECO:0000256" key="3">
    <source>
        <dbReference type="ARBA" id="ARBA00023163"/>
    </source>
</evidence>
<dbReference type="InterPro" id="IPR018062">
    <property type="entry name" value="HTH_AraC-typ_CS"/>
</dbReference>
<keyword evidence="1" id="KW-0805">Transcription regulation</keyword>
<dbReference type="InterPro" id="IPR035418">
    <property type="entry name" value="AraC-bd_2"/>
</dbReference>
<evidence type="ECO:0000313" key="6">
    <source>
        <dbReference type="Proteomes" id="UP001151002"/>
    </source>
</evidence>
<protein>
    <submittedName>
        <fullName evidence="5">AraC family transcriptional regulator</fullName>
    </submittedName>
</protein>
<dbReference type="SUPFAM" id="SSF46689">
    <property type="entry name" value="Homeodomain-like"/>
    <property type="match status" value="2"/>
</dbReference>
<dbReference type="InterPro" id="IPR009057">
    <property type="entry name" value="Homeodomain-like_sf"/>
</dbReference>
<evidence type="ECO:0000256" key="2">
    <source>
        <dbReference type="ARBA" id="ARBA00023125"/>
    </source>
</evidence>
<dbReference type="RefSeq" id="WP_267560211.1">
    <property type="nucleotide sequence ID" value="NZ_JAPNTZ010000001.1"/>
</dbReference>
<feature type="domain" description="HTH araC/xylS-type" evidence="4">
    <location>
        <begin position="223"/>
        <end position="322"/>
    </location>
</feature>
<dbReference type="PROSITE" id="PS00041">
    <property type="entry name" value="HTH_ARAC_FAMILY_1"/>
    <property type="match status" value="1"/>
</dbReference>
<dbReference type="PANTHER" id="PTHR46796:SF12">
    <property type="entry name" value="HTH-TYPE DNA-BINDING TRANSCRIPTIONAL ACTIVATOR EUTR"/>
    <property type="match status" value="1"/>
</dbReference>
<dbReference type="EMBL" id="JAPNTZ010000001">
    <property type="protein sequence ID" value="MCY1136481.1"/>
    <property type="molecule type" value="Genomic_DNA"/>
</dbReference>